<feature type="transmembrane region" description="Helical" evidence="1">
    <location>
        <begin position="30"/>
        <end position="63"/>
    </location>
</feature>
<evidence type="ECO:0000313" key="2">
    <source>
        <dbReference type="EMBL" id="SFK81109.1"/>
    </source>
</evidence>
<proteinExistence type="predicted"/>
<accession>A0A1I4CLJ9</accession>
<sequence>MINDDEHPFKGWTQTWLVHMRAPLRLKREIGCGSFAVAQILFAGLLISALLHPLLIASAIFLVADLVFLDAGTGYSLMLAVDTANISLGYLSFLVLGWTSLSRKERRRFAHVALFTPFYWLMISLAAWRAVWQLFRDPFRWEKTPHRPSDEIRGTGS</sequence>
<evidence type="ECO:0000313" key="3">
    <source>
        <dbReference type="Proteomes" id="UP000323300"/>
    </source>
</evidence>
<dbReference type="AlphaFoldDB" id="A0A1I4CLJ9"/>
<feature type="transmembrane region" description="Helical" evidence="1">
    <location>
        <begin position="109"/>
        <end position="131"/>
    </location>
</feature>
<keyword evidence="1" id="KW-0812">Transmembrane</keyword>
<reference evidence="2 3" key="1">
    <citation type="submission" date="2016-10" db="EMBL/GenBank/DDBJ databases">
        <authorList>
            <person name="Varghese N."/>
            <person name="Submissions S."/>
        </authorList>
    </citation>
    <scope>NUCLEOTIDE SEQUENCE [LARGE SCALE GENOMIC DNA]</scope>
    <source>
        <strain evidence="2 3">DSM 21822</strain>
    </source>
</reference>
<protein>
    <submittedName>
        <fullName evidence="2">Uncharacterized protein</fullName>
    </submittedName>
</protein>
<dbReference type="Proteomes" id="UP000323300">
    <property type="component" value="Unassembled WGS sequence"/>
</dbReference>
<feature type="transmembrane region" description="Helical" evidence="1">
    <location>
        <begin position="75"/>
        <end position="97"/>
    </location>
</feature>
<gene>
    <name evidence="2" type="ORF">SAMN04488498_11392</name>
</gene>
<keyword evidence="1" id="KW-1133">Transmembrane helix</keyword>
<dbReference type="EMBL" id="FOSL01000013">
    <property type="protein sequence ID" value="SFK81109.1"/>
    <property type="molecule type" value="Genomic_DNA"/>
</dbReference>
<keyword evidence="1" id="KW-0472">Membrane</keyword>
<organism evidence="2 3">
    <name type="scientific">Neomesorhizobium albiziae</name>
    <dbReference type="NCBI Taxonomy" id="335020"/>
    <lineage>
        <taxon>Bacteria</taxon>
        <taxon>Pseudomonadati</taxon>
        <taxon>Pseudomonadota</taxon>
        <taxon>Alphaproteobacteria</taxon>
        <taxon>Hyphomicrobiales</taxon>
        <taxon>Phyllobacteriaceae</taxon>
        <taxon>Neomesorhizobium</taxon>
    </lineage>
</organism>
<name>A0A1I4CLJ9_9HYPH</name>
<evidence type="ECO:0000256" key="1">
    <source>
        <dbReference type="SAM" id="Phobius"/>
    </source>
</evidence>
<keyword evidence="3" id="KW-1185">Reference proteome</keyword>